<feature type="compositionally biased region" description="Low complexity" evidence="1">
    <location>
        <begin position="100"/>
        <end position="111"/>
    </location>
</feature>
<feature type="compositionally biased region" description="Basic and acidic residues" evidence="1">
    <location>
        <begin position="70"/>
        <end position="87"/>
    </location>
</feature>
<dbReference type="EMBL" id="BMUW01000026">
    <property type="protein sequence ID" value="GGZ82319.1"/>
    <property type="molecule type" value="Genomic_DNA"/>
</dbReference>
<reference evidence="3" key="1">
    <citation type="journal article" date="2019" name="Int. J. Syst. Evol. Microbiol.">
        <title>The Global Catalogue of Microorganisms (GCM) 10K type strain sequencing project: providing services to taxonomists for standard genome sequencing and annotation.</title>
        <authorList>
            <consortium name="The Broad Institute Genomics Platform"/>
            <consortium name="The Broad Institute Genome Sequencing Center for Infectious Disease"/>
            <person name="Wu L."/>
            <person name="Ma J."/>
        </authorList>
    </citation>
    <scope>NUCLEOTIDE SEQUENCE [LARGE SCALE GENOMIC DNA]</scope>
    <source>
        <strain evidence="3">JCM 4602</strain>
    </source>
</reference>
<evidence type="ECO:0000256" key="1">
    <source>
        <dbReference type="SAM" id="MobiDB-lite"/>
    </source>
</evidence>
<organism evidence="2 3">
    <name type="scientific">Streptomyces rubiginosohelvolus</name>
    <dbReference type="NCBI Taxonomy" id="67362"/>
    <lineage>
        <taxon>Bacteria</taxon>
        <taxon>Bacillati</taxon>
        <taxon>Actinomycetota</taxon>
        <taxon>Actinomycetes</taxon>
        <taxon>Kitasatosporales</taxon>
        <taxon>Streptomycetaceae</taxon>
        <taxon>Streptomyces</taxon>
    </lineage>
</organism>
<dbReference type="Proteomes" id="UP000624183">
    <property type="component" value="Unassembled WGS sequence"/>
</dbReference>
<comment type="caution">
    <text evidence="2">The sequence shown here is derived from an EMBL/GenBank/DDBJ whole genome shotgun (WGS) entry which is preliminary data.</text>
</comment>
<feature type="region of interest" description="Disordered" evidence="1">
    <location>
        <begin position="21"/>
        <end position="111"/>
    </location>
</feature>
<keyword evidence="3" id="KW-1185">Reference proteome</keyword>
<gene>
    <name evidence="2" type="ORF">GCM10010328_66060</name>
</gene>
<accession>A0ABQ3CBL6</accession>
<sequence length="111" mass="11434">MATLRTAVFVKDPDRHAMVLLHPGEEPEPRLASLITNPDAWEGGKVPTAAATGDDRGDASGAALDDTETADPKSDETPDKGSEDTKPAARKTAAKKPARGRTAAAEGTGGQ</sequence>
<proteinExistence type="predicted"/>
<evidence type="ECO:0000313" key="2">
    <source>
        <dbReference type="EMBL" id="GGZ82319.1"/>
    </source>
</evidence>
<feature type="compositionally biased region" description="Basic residues" evidence="1">
    <location>
        <begin position="88"/>
        <end position="99"/>
    </location>
</feature>
<name>A0ABQ3CBL6_9ACTN</name>
<protein>
    <submittedName>
        <fullName evidence="2">Uncharacterized protein</fullName>
    </submittedName>
</protein>
<evidence type="ECO:0000313" key="3">
    <source>
        <dbReference type="Proteomes" id="UP000624183"/>
    </source>
</evidence>